<comment type="caution">
    <text evidence="8">The sequence shown here is derived from an EMBL/GenBank/DDBJ whole genome shotgun (WGS) entry which is preliminary data.</text>
</comment>
<keyword evidence="9" id="KW-1185">Reference proteome</keyword>
<dbReference type="OrthoDB" id="5594999at2759"/>
<dbReference type="PROSITE" id="PS50082">
    <property type="entry name" value="WD_REPEATS_2"/>
    <property type="match status" value="2"/>
</dbReference>
<dbReference type="Gene3D" id="2.130.10.10">
    <property type="entry name" value="YVTN repeat-like/Quinoprotein amine dehydrogenase"/>
    <property type="match status" value="3"/>
</dbReference>
<evidence type="ECO:0000313" key="8">
    <source>
        <dbReference type="EMBL" id="KAF3035454.1"/>
    </source>
</evidence>
<dbReference type="SUPFAM" id="SSF50978">
    <property type="entry name" value="WD40 repeat-like"/>
    <property type="match status" value="3"/>
</dbReference>
<sequence length="1156" mass="125165">MSPTLQHECTRVPVTALASCGALLVAAEGPYLRFYHAKSSKFIASTRVFKAQAVHGISVYAEDIGNVTKLVIWGGRLVRAIQINASPDSPGAEPLTLSLSNVVKAPDWILDLAPRMSSLDDENVYNKNTCAAVTAHNALLELTIESEDGSESSPRSLSISVFELTASSRSILYSAHLLWESTTCILVAAGTAFGEIMYWSWSQTVHGEAHSQIHQVFLGHEGSIFDVRISKELQRGCCGDLKRVIASCSDDRTIRLWDVSDVDVNANGQEGDLGSDAQRTRHTGFSVAAADEKPETSNCLAIGWGHISRVWRIRFLESSPCDGAVGLLSAGEDATSRTWKLVASTGKGNNLRCALQQTDCSAYHNGKNMWSIAAYRQNTNNVWVASGAADGKLTTYPLVSASQNVDDQGTSVAEYTLQDLLYMAEPSIAAENTPNSTKALKKGDSIRSYCFVSEKTFLLITNTGKVLVESFRPTSRTEPSSSLTSSTFVDQLEDLSGYSTCIGNVTHEFAFLAGAKGSIYMYSARDSSLRNIHSVTGKVGALFATDVHSSERRKQLALLITLVGQKHSQLLFVDISSNSSQPSLEAVSIPISEILTGSNMTSMSLVDTGSGPSILLVGYRRGSIALYSVPQNTTRAEASLFRIIEKVHGDETVTGLMFRALPTTGLIGHLYSVGRDGCLAVHSVDIARNIVTLIHSLALPIGPNIEDLYIWQNRLLVHGFSSKKWVLYDITAEEEIMGIETGGAHRSWAFQSNADTGAPGGSLVWTRTSSLHICSQVGSNHDVIRSGGHGREIKAVAISPPISNSDDASQSRTLIATGAEDTDIKIFTYDTGELVCKRTLRKHTTGIQHLQWSDNGEYLFSSAGSEEFYIWRIQSLPTDIDIGIVCEHVYTPESEFSDLRIMSFDAVRRGSSYTIALVFSDSSTYRYTPTLVPRWQPLTRGIYSTSCLTQSSLISPTLLFTAGTDGHAVFWPLLPQSSSESSPSTETATLNWKHPLRIHQNASKTMATYTTRLGTLVVSGGDDGALAFVAIPSASLSPSTESREEHESFVQPPILIPRAHASAVTACAILTLGSDIYVLTSGNDEWVRLWSVTINAFRSDSHNGDAVSVRRLSRCKTSVADVSSIAVLSYSSNECAKVLVCGVGMEIIRVEYGARG</sequence>
<comment type="similarity">
    <text evidence="6">Belongs to the WD repeat WDR6 family.</text>
</comment>
<proteinExistence type="inferred from homology"/>
<dbReference type="InterPro" id="IPR015943">
    <property type="entry name" value="WD40/YVTN_repeat-like_dom_sf"/>
</dbReference>
<dbReference type="InterPro" id="IPR001680">
    <property type="entry name" value="WD40_rpt"/>
</dbReference>
<accession>A0A9P4WKS0</accession>
<dbReference type="PROSITE" id="PS00678">
    <property type="entry name" value="WD_REPEATS_1"/>
    <property type="match status" value="1"/>
</dbReference>
<evidence type="ECO:0000313" key="9">
    <source>
        <dbReference type="Proteomes" id="UP000758155"/>
    </source>
</evidence>
<keyword evidence="4" id="KW-0819">tRNA processing</keyword>
<dbReference type="PANTHER" id="PTHR14344:SF3">
    <property type="entry name" value="WD REPEAT-CONTAINING PROTEIN 6"/>
    <property type="match status" value="1"/>
</dbReference>
<dbReference type="SMART" id="SM00320">
    <property type="entry name" value="WD40"/>
    <property type="match status" value="7"/>
</dbReference>
<evidence type="ECO:0000256" key="6">
    <source>
        <dbReference type="ARBA" id="ARBA00038255"/>
    </source>
</evidence>
<gene>
    <name evidence="8" type="ORF">E8E12_005710</name>
</gene>
<dbReference type="GO" id="GO:0030488">
    <property type="term" value="P:tRNA methylation"/>
    <property type="evidence" value="ECO:0007669"/>
    <property type="project" value="TreeGrafter"/>
</dbReference>
<dbReference type="InterPro" id="IPR019775">
    <property type="entry name" value="WD40_repeat_CS"/>
</dbReference>
<dbReference type="EMBL" id="SWKV01000058">
    <property type="protein sequence ID" value="KAF3035454.1"/>
    <property type="molecule type" value="Genomic_DNA"/>
</dbReference>
<keyword evidence="2" id="KW-0963">Cytoplasm</keyword>
<name>A0A9P4WKS0_9PLEO</name>
<dbReference type="PANTHER" id="PTHR14344">
    <property type="entry name" value="WD REPEAT PROTEIN"/>
    <property type="match status" value="1"/>
</dbReference>
<dbReference type="InterPro" id="IPR051973">
    <property type="entry name" value="tRNA_Anticodon_Mtase-Reg"/>
</dbReference>
<keyword evidence="5" id="KW-0677">Repeat</keyword>
<dbReference type="GO" id="GO:0005737">
    <property type="term" value="C:cytoplasm"/>
    <property type="evidence" value="ECO:0007669"/>
    <property type="project" value="UniProtKB-SubCell"/>
</dbReference>
<keyword evidence="3 7" id="KW-0853">WD repeat</keyword>
<feature type="repeat" description="WD" evidence="7">
    <location>
        <begin position="840"/>
        <end position="875"/>
    </location>
</feature>
<comment type="subcellular location">
    <subcellularLocation>
        <location evidence="1">Cytoplasm</location>
    </subcellularLocation>
</comment>
<feature type="repeat" description="WD" evidence="7">
    <location>
        <begin position="217"/>
        <end position="267"/>
    </location>
</feature>
<dbReference type="Pfam" id="PF00400">
    <property type="entry name" value="WD40"/>
    <property type="match status" value="2"/>
</dbReference>
<organism evidence="8 9">
    <name type="scientific">Didymella heteroderae</name>
    <dbReference type="NCBI Taxonomy" id="1769908"/>
    <lineage>
        <taxon>Eukaryota</taxon>
        <taxon>Fungi</taxon>
        <taxon>Dikarya</taxon>
        <taxon>Ascomycota</taxon>
        <taxon>Pezizomycotina</taxon>
        <taxon>Dothideomycetes</taxon>
        <taxon>Pleosporomycetidae</taxon>
        <taxon>Pleosporales</taxon>
        <taxon>Pleosporineae</taxon>
        <taxon>Didymellaceae</taxon>
        <taxon>Didymella</taxon>
    </lineage>
</organism>
<evidence type="ECO:0000256" key="5">
    <source>
        <dbReference type="ARBA" id="ARBA00022737"/>
    </source>
</evidence>
<evidence type="ECO:0000256" key="1">
    <source>
        <dbReference type="ARBA" id="ARBA00004496"/>
    </source>
</evidence>
<reference evidence="8" key="1">
    <citation type="submission" date="2019-04" db="EMBL/GenBank/DDBJ databases">
        <title>Sequencing of skin fungus with MAO and IRED activity.</title>
        <authorList>
            <person name="Marsaioli A.J."/>
            <person name="Bonatto J.M.C."/>
            <person name="Reis Junior O."/>
        </authorList>
    </citation>
    <scope>NUCLEOTIDE SEQUENCE</scope>
    <source>
        <strain evidence="8">28M1</strain>
    </source>
</reference>
<evidence type="ECO:0000256" key="7">
    <source>
        <dbReference type="PROSITE-ProRule" id="PRU00221"/>
    </source>
</evidence>
<protein>
    <submittedName>
        <fullName evidence="8">Uncharacterized protein</fullName>
    </submittedName>
</protein>
<evidence type="ECO:0000256" key="4">
    <source>
        <dbReference type="ARBA" id="ARBA00022694"/>
    </source>
</evidence>
<evidence type="ECO:0000256" key="2">
    <source>
        <dbReference type="ARBA" id="ARBA00022490"/>
    </source>
</evidence>
<dbReference type="InterPro" id="IPR036322">
    <property type="entry name" value="WD40_repeat_dom_sf"/>
</dbReference>
<evidence type="ECO:0000256" key="3">
    <source>
        <dbReference type="ARBA" id="ARBA00022574"/>
    </source>
</evidence>
<dbReference type="AlphaFoldDB" id="A0A9P4WKS0"/>
<dbReference type="Proteomes" id="UP000758155">
    <property type="component" value="Unassembled WGS sequence"/>
</dbReference>